<organism evidence="1 2">
    <name type="scientific">Cereibacter changlensis</name>
    <dbReference type="NCBI Taxonomy" id="402884"/>
    <lineage>
        <taxon>Bacteria</taxon>
        <taxon>Pseudomonadati</taxon>
        <taxon>Pseudomonadota</taxon>
        <taxon>Alphaproteobacteria</taxon>
        <taxon>Rhodobacterales</taxon>
        <taxon>Paracoccaceae</taxon>
        <taxon>Cereibacter</taxon>
    </lineage>
</organism>
<dbReference type="AlphaFoldDB" id="A0A4U0Z203"/>
<protein>
    <submittedName>
        <fullName evidence="1">Antifreeze protein</fullName>
    </submittedName>
</protein>
<comment type="caution">
    <text evidence="1">The sequence shown here is derived from an EMBL/GenBank/DDBJ whole genome shotgun (WGS) entry which is preliminary data.</text>
</comment>
<evidence type="ECO:0000313" key="1">
    <source>
        <dbReference type="EMBL" id="TKA96514.1"/>
    </source>
</evidence>
<accession>A0A4U0Z203</accession>
<name>A0A4U0Z203_9RHOB</name>
<dbReference type="Proteomes" id="UP000306340">
    <property type="component" value="Unassembled WGS sequence"/>
</dbReference>
<evidence type="ECO:0000313" key="2">
    <source>
        <dbReference type="Proteomes" id="UP000306340"/>
    </source>
</evidence>
<gene>
    <name evidence="1" type="ORF">FAZ78_11075</name>
</gene>
<dbReference type="EMBL" id="SWAU01000091">
    <property type="protein sequence ID" value="TKA96514.1"/>
    <property type="molecule type" value="Genomic_DNA"/>
</dbReference>
<dbReference type="RefSeq" id="WP_136792577.1">
    <property type="nucleotide sequence ID" value="NZ_SWAU01000091.1"/>
</dbReference>
<reference evidence="1 2" key="1">
    <citation type="submission" date="2019-04" db="EMBL/GenBank/DDBJ databases">
        <title>Crypto-aerobic microbial life in anoxic (sulfidic) marine sediments.</title>
        <authorList>
            <person name="Bhattacharya S."/>
            <person name="Roy C."/>
            <person name="Mondal N."/>
            <person name="Sarkar J."/>
            <person name="Mandal S."/>
            <person name="Rameez M.J."/>
            <person name="Ghosh W."/>
        </authorList>
    </citation>
    <scope>NUCLEOTIDE SEQUENCE [LARGE SCALE GENOMIC DNA]</scope>
    <source>
        <strain evidence="1 2">SBBC</strain>
    </source>
</reference>
<proteinExistence type="predicted"/>
<sequence>MSPFFRHAEMMRLSMQTGLMLFEAQQVIALRMLGMTGALAAHPSENGRMLAEKGAAFAQSAQAATLAALQGRQADQVAMAALRPIRRKTRANAARLTRAVKKV</sequence>